<dbReference type="Proteomes" id="UP000053989">
    <property type="component" value="Unassembled WGS sequence"/>
</dbReference>
<evidence type="ECO:0000313" key="3">
    <source>
        <dbReference type="Proteomes" id="UP000053989"/>
    </source>
</evidence>
<feature type="region of interest" description="Disordered" evidence="1">
    <location>
        <begin position="85"/>
        <end position="118"/>
    </location>
</feature>
<proteinExistence type="predicted"/>
<dbReference type="HOGENOM" id="CLU_029044_0_0_1"/>
<sequence>MPFLSRRHPEPQVRFFASDLELASPKTHPPLTPRSRAVSDGVFRRVSTLFGTRKRTRSKPAPLKLNSTEIRGPLGFIRSSPVILSRLSNDSTPPSSPEIRRPSGLGRRASDLESIGQSEHDRVPTMNDFSRSLLRPSREFDENFPLPLPGEIIATILYFLRRSDLPAAAVVSRGFCSVTRHVLYCSVDFQSLTEPQMESLCTTLAAHSKLAERVRTLSCHFWPRHKSVTAGGPTLPSAEFVQALQNMRNLQVLTMQSFAPILLYSHLLSFSLTELTILDESLTQVQLTCLRTWLASQSRLRSLSFPNLVEFVASSGSDSTSSHEGTTSCASSIRTSEHGCPEEFLPALQSLHAPTSLAMTILSDTKHPLKRVALHVHDTLYTGLRPTVVLRALKGTTEVHIIFGHGVDKRTAEKFLGTAGSILLGECEGRKKMLESLHVEVMWSDEDAAERVYKMISSIISRFCGLRRLKLTTPHRSPRTLAPMLLSFPLPPGITSLPSPSPTVVSAVSQLSTRNLQSGGGFMKEFVACGSEKTHAKAWSKQCPTLRDIQFEFSTPTSEVDMELCGVWFRRKVPIPS</sequence>
<dbReference type="AlphaFoldDB" id="A0A0C3DRF5"/>
<dbReference type="SUPFAM" id="SSF81383">
    <property type="entry name" value="F-box domain"/>
    <property type="match status" value="1"/>
</dbReference>
<name>A0A0C3DRF5_9AGAM</name>
<evidence type="ECO:0000256" key="1">
    <source>
        <dbReference type="SAM" id="MobiDB-lite"/>
    </source>
</evidence>
<dbReference type="OrthoDB" id="3259156at2759"/>
<dbReference type="InterPro" id="IPR036047">
    <property type="entry name" value="F-box-like_dom_sf"/>
</dbReference>
<organism evidence="2 3">
    <name type="scientific">Scleroderma citrinum Foug A</name>
    <dbReference type="NCBI Taxonomy" id="1036808"/>
    <lineage>
        <taxon>Eukaryota</taxon>
        <taxon>Fungi</taxon>
        <taxon>Dikarya</taxon>
        <taxon>Basidiomycota</taxon>
        <taxon>Agaricomycotina</taxon>
        <taxon>Agaricomycetes</taxon>
        <taxon>Agaricomycetidae</taxon>
        <taxon>Boletales</taxon>
        <taxon>Sclerodermatineae</taxon>
        <taxon>Sclerodermataceae</taxon>
        <taxon>Scleroderma</taxon>
    </lineage>
</organism>
<reference evidence="2 3" key="1">
    <citation type="submission" date="2014-04" db="EMBL/GenBank/DDBJ databases">
        <authorList>
            <consortium name="DOE Joint Genome Institute"/>
            <person name="Kuo A."/>
            <person name="Kohler A."/>
            <person name="Nagy L.G."/>
            <person name="Floudas D."/>
            <person name="Copeland A."/>
            <person name="Barry K.W."/>
            <person name="Cichocki N."/>
            <person name="Veneault-Fourrey C."/>
            <person name="LaButti K."/>
            <person name="Lindquist E.A."/>
            <person name="Lipzen A."/>
            <person name="Lundell T."/>
            <person name="Morin E."/>
            <person name="Murat C."/>
            <person name="Sun H."/>
            <person name="Tunlid A."/>
            <person name="Henrissat B."/>
            <person name="Grigoriev I.V."/>
            <person name="Hibbett D.S."/>
            <person name="Martin F."/>
            <person name="Nordberg H.P."/>
            <person name="Cantor M.N."/>
            <person name="Hua S.X."/>
        </authorList>
    </citation>
    <scope>NUCLEOTIDE SEQUENCE [LARGE SCALE GENOMIC DNA]</scope>
    <source>
        <strain evidence="2 3">Foug A</strain>
    </source>
</reference>
<accession>A0A0C3DRF5</accession>
<keyword evidence="3" id="KW-1185">Reference proteome</keyword>
<evidence type="ECO:0008006" key="4">
    <source>
        <dbReference type="Google" id="ProtNLM"/>
    </source>
</evidence>
<dbReference type="InParanoid" id="A0A0C3DRF5"/>
<dbReference type="STRING" id="1036808.A0A0C3DRF5"/>
<dbReference type="EMBL" id="KN822036">
    <property type="protein sequence ID" value="KIM63245.1"/>
    <property type="molecule type" value="Genomic_DNA"/>
</dbReference>
<evidence type="ECO:0000313" key="2">
    <source>
        <dbReference type="EMBL" id="KIM63245.1"/>
    </source>
</evidence>
<protein>
    <recommendedName>
        <fullName evidence="4">F-box domain-containing protein</fullName>
    </recommendedName>
</protein>
<reference evidence="3" key="2">
    <citation type="submission" date="2015-01" db="EMBL/GenBank/DDBJ databases">
        <title>Evolutionary Origins and Diversification of the Mycorrhizal Mutualists.</title>
        <authorList>
            <consortium name="DOE Joint Genome Institute"/>
            <consortium name="Mycorrhizal Genomics Consortium"/>
            <person name="Kohler A."/>
            <person name="Kuo A."/>
            <person name="Nagy L.G."/>
            <person name="Floudas D."/>
            <person name="Copeland A."/>
            <person name="Barry K.W."/>
            <person name="Cichocki N."/>
            <person name="Veneault-Fourrey C."/>
            <person name="LaButti K."/>
            <person name="Lindquist E.A."/>
            <person name="Lipzen A."/>
            <person name="Lundell T."/>
            <person name="Morin E."/>
            <person name="Murat C."/>
            <person name="Riley R."/>
            <person name="Ohm R."/>
            <person name="Sun H."/>
            <person name="Tunlid A."/>
            <person name="Henrissat B."/>
            <person name="Grigoriev I.V."/>
            <person name="Hibbett D.S."/>
            <person name="Martin F."/>
        </authorList>
    </citation>
    <scope>NUCLEOTIDE SEQUENCE [LARGE SCALE GENOMIC DNA]</scope>
    <source>
        <strain evidence="3">Foug A</strain>
    </source>
</reference>
<gene>
    <name evidence="2" type="ORF">SCLCIDRAFT_1214347</name>
</gene>